<dbReference type="SUPFAM" id="SSF55120">
    <property type="entry name" value="Pseudouridine synthase"/>
    <property type="match status" value="1"/>
</dbReference>
<feature type="binding site" evidence="4 6">
    <location>
        <position position="110"/>
    </location>
    <ligand>
        <name>substrate</name>
    </ligand>
</feature>
<feature type="domain" description="Pseudouridine synthase I TruA alpha/beta" evidence="8">
    <location>
        <begin position="143"/>
        <end position="245"/>
    </location>
</feature>
<accession>A0A917NIR7</accession>
<comment type="similarity">
    <text evidence="1 4 7">Belongs to the tRNA pseudouridine synthase TruA family.</text>
</comment>
<evidence type="ECO:0000256" key="1">
    <source>
        <dbReference type="ARBA" id="ARBA00009375"/>
    </source>
</evidence>
<comment type="caution">
    <text evidence="9">The sequence shown here is derived from an EMBL/GenBank/DDBJ whole genome shotgun (WGS) entry which is preliminary data.</text>
</comment>
<evidence type="ECO:0000256" key="3">
    <source>
        <dbReference type="ARBA" id="ARBA00023235"/>
    </source>
</evidence>
<dbReference type="GO" id="GO:0031119">
    <property type="term" value="P:tRNA pseudouridine synthesis"/>
    <property type="evidence" value="ECO:0007669"/>
    <property type="project" value="UniProtKB-UniRule"/>
</dbReference>
<dbReference type="HAMAP" id="MF_00171">
    <property type="entry name" value="TruA"/>
    <property type="match status" value="1"/>
</dbReference>
<dbReference type="PANTHER" id="PTHR11142:SF0">
    <property type="entry name" value="TRNA PSEUDOURIDINE SYNTHASE-LIKE 1"/>
    <property type="match status" value="1"/>
</dbReference>
<evidence type="ECO:0000256" key="5">
    <source>
        <dbReference type="PIRSR" id="PIRSR001430-1"/>
    </source>
</evidence>
<organism evidence="9 10">
    <name type="scientific">Alicyclobacillus cellulosilyticus</name>
    <dbReference type="NCBI Taxonomy" id="1003997"/>
    <lineage>
        <taxon>Bacteria</taxon>
        <taxon>Bacillati</taxon>
        <taxon>Bacillota</taxon>
        <taxon>Bacilli</taxon>
        <taxon>Bacillales</taxon>
        <taxon>Alicyclobacillaceae</taxon>
        <taxon>Alicyclobacillus</taxon>
    </lineage>
</organism>
<evidence type="ECO:0000256" key="4">
    <source>
        <dbReference type="HAMAP-Rule" id="MF_00171"/>
    </source>
</evidence>
<evidence type="ECO:0000259" key="8">
    <source>
        <dbReference type="Pfam" id="PF01416"/>
    </source>
</evidence>
<dbReference type="InterPro" id="IPR020097">
    <property type="entry name" value="PsdUridine_synth_TruA_a/b_dom"/>
</dbReference>
<reference evidence="9" key="1">
    <citation type="journal article" date="2014" name="Int. J. Syst. Evol. Microbiol.">
        <title>Complete genome sequence of Corynebacterium casei LMG S-19264T (=DSM 44701T), isolated from a smear-ripened cheese.</title>
        <authorList>
            <consortium name="US DOE Joint Genome Institute (JGI-PGF)"/>
            <person name="Walter F."/>
            <person name="Albersmeier A."/>
            <person name="Kalinowski J."/>
            <person name="Ruckert C."/>
        </authorList>
    </citation>
    <scope>NUCLEOTIDE SEQUENCE</scope>
    <source>
        <strain evidence="9">JCM 18487</strain>
    </source>
</reference>
<dbReference type="InterPro" id="IPR020094">
    <property type="entry name" value="TruA/RsuA/RluB/E/F_N"/>
</dbReference>
<feature type="domain" description="Pseudouridine synthase I TruA alpha/beta" evidence="8">
    <location>
        <begin position="8"/>
        <end position="103"/>
    </location>
</feature>
<evidence type="ECO:0000256" key="6">
    <source>
        <dbReference type="PIRSR" id="PIRSR001430-2"/>
    </source>
</evidence>
<dbReference type="EC" id="5.4.99.12" evidence="4"/>
<feature type="active site" description="Nucleophile" evidence="4 5">
    <location>
        <position position="52"/>
    </location>
</feature>
<dbReference type="CDD" id="cd02570">
    <property type="entry name" value="PseudoU_synth_EcTruA"/>
    <property type="match status" value="1"/>
</dbReference>
<evidence type="ECO:0000313" key="10">
    <source>
        <dbReference type="Proteomes" id="UP000637695"/>
    </source>
</evidence>
<dbReference type="AlphaFoldDB" id="A0A917NIR7"/>
<dbReference type="GO" id="GO:0003723">
    <property type="term" value="F:RNA binding"/>
    <property type="evidence" value="ECO:0007669"/>
    <property type="project" value="InterPro"/>
</dbReference>
<dbReference type="Pfam" id="PF01416">
    <property type="entry name" value="PseudoU_synth_1"/>
    <property type="match status" value="2"/>
</dbReference>
<dbReference type="InterPro" id="IPR020095">
    <property type="entry name" value="PsdUridine_synth_TruA_C"/>
</dbReference>
<comment type="subunit">
    <text evidence="4">Homodimer.</text>
</comment>
<dbReference type="Proteomes" id="UP000637695">
    <property type="component" value="Unassembled WGS sequence"/>
</dbReference>
<sequence>MPRIRMTVAYDGTDFHGFAKQQGLRTVQGVLEETLGRILRQPVEVFGSGRTDAGVHARGQVVHWDQDTGPPADRYPYLLRRALPPDIVAVAAEEVPPSFHARFSALAKTYRYTLQRADVEDVFTKRYAWHVPGPLDVDAMRRAASYLTGEHDFTSFCAAAAQVQDKVRRIDAIDLVERGTYLDIRCTGNGFLQHMVRIIVGTLVEVGRGRRSPDEMPDILAARDRSRAGITAPPHGLALWEVHYEA</sequence>
<keyword evidence="10" id="KW-1185">Reference proteome</keyword>
<proteinExistence type="inferred from homology"/>
<evidence type="ECO:0000256" key="7">
    <source>
        <dbReference type="RuleBase" id="RU003792"/>
    </source>
</evidence>
<dbReference type="NCBIfam" id="TIGR00071">
    <property type="entry name" value="hisT_truA"/>
    <property type="match status" value="1"/>
</dbReference>
<dbReference type="GO" id="GO:0160147">
    <property type="term" value="F:tRNA pseudouridine(38-40) synthase activity"/>
    <property type="evidence" value="ECO:0007669"/>
    <property type="project" value="UniProtKB-EC"/>
</dbReference>
<dbReference type="RefSeq" id="WP_188881237.1">
    <property type="nucleotide sequence ID" value="NZ_BMOY01000008.1"/>
</dbReference>
<keyword evidence="3 4" id="KW-0413">Isomerase</keyword>
<dbReference type="EMBL" id="BMOY01000008">
    <property type="protein sequence ID" value="GGJ00846.1"/>
    <property type="molecule type" value="Genomic_DNA"/>
</dbReference>
<dbReference type="Gene3D" id="3.30.70.660">
    <property type="entry name" value="Pseudouridine synthase I, catalytic domain, C-terminal subdomain"/>
    <property type="match status" value="1"/>
</dbReference>
<comment type="caution">
    <text evidence="4">Lacks conserved residue(s) required for the propagation of feature annotation.</text>
</comment>
<dbReference type="PANTHER" id="PTHR11142">
    <property type="entry name" value="PSEUDOURIDYLATE SYNTHASE"/>
    <property type="match status" value="1"/>
</dbReference>
<reference evidence="9" key="2">
    <citation type="submission" date="2020-09" db="EMBL/GenBank/DDBJ databases">
        <authorList>
            <person name="Sun Q."/>
            <person name="Ohkuma M."/>
        </authorList>
    </citation>
    <scope>NUCLEOTIDE SEQUENCE</scope>
    <source>
        <strain evidence="9">JCM 18487</strain>
    </source>
</reference>
<gene>
    <name evidence="4 9" type="primary">truA</name>
    <name evidence="9" type="ORF">GCM10010885_07570</name>
</gene>
<dbReference type="InterPro" id="IPR001406">
    <property type="entry name" value="PsdUridine_synth_TruA"/>
</dbReference>
<dbReference type="FunFam" id="3.30.70.580:FF:000001">
    <property type="entry name" value="tRNA pseudouridine synthase A"/>
    <property type="match status" value="1"/>
</dbReference>
<name>A0A917NIR7_9BACL</name>
<dbReference type="Gene3D" id="3.30.70.580">
    <property type="entry name" value="Pseudouridine synthase I, catalytic domain, N-terminal subdomain"/>
    <property type="match status" value="1"/>
</dbReference>
<comment type="function">
    <text evidence="4">Formation of pseudouridine at positions 38, 39 and 40 in the anticodon stem and loop of transfer RNAs.</text>
</comment>
<keyword evidence="2 4" id="KW-0819">tRNA processing</keyword>
<evidence type="ECO:0000256" key="2">
    <source>
        <dbReference type="ARBA" id="ARBA00022694"/>
    </source>
</evidence>
<comment type="catalytic activity">
    <reaction evidence="4 7">
        <text>uridine(38/39/40) in tRNA = pseudouridine(38/39/40) in tRNA</text>
        <dbReference type="Rhea" id="RHEA:22376"/>
        <dbReference type="Rhea" id="RHEA-COMP:10085"/>
        <dbReference type="Rhea" id="RHEA-COMP:10087"/>
        <dbReference type="ChEBI" id="CHEBI:65314"/>
        <dbReference type="ChEBI" id="CHEBI:65315"/>
        <dbReference type="EC" id="5.4.99.12"/>
    </reaction>
</comment>
<dbReference type="InterPro" id="IPR020103">
    <property type="entry name" value="PsdUridine_synth_cat_dom_sf"/>
</dbReference>
<dbReference type="PIRSF" id="PIRSF001430">
    <property type="entry name" value="tRNA_psdUrid_synth"/>
    <property type="match status" value="1"/>
</dbReference>
<evidence type="ECO:0000313" key="9">
    <source>
        <dbReference type="EMBL" id="GGJ00846.1"/>
    </source>
</evidence>
<protein>
    <recommendedName>
        <fullName evidence="4">tRNA pseudouridine synthase A</fullName>
        <ecNumber evidence="4">5.4.99.12</ecNumber>
    </recommendedName>
    <alternativeName>
        <fullName evidence="4">tRNA pseudouridine(38-40) synthase</fullName>
    </alternativeName>
    <alternativeName>
        <fullName evidence="4">tRNA pseudouridylate synthase I</fullName>
    </alternativeName>
    <alternativeName>
        <fullName evidence="4">tRNA-uridine isomerase I</fullName>
    </alternativeName>
</protein>